<organism evidence="1 2">
    <name type="scientific">Pyrrhoderma noxium</name>
    <dbReference type="NCBI Taxonomy" id="2282107"/>
    <lineage>
        <taxon>Eukaryota</taxon>
        <taxon>Fungi</taxon>
        <taxon>Dikarya</taxon>
        <taxon>Basidiomycota</taxon>
        <taxon>Agaricomycotina</taxon>
        <taxon>Agaricomycetes</taxon>
        <taxon>Hymenochaetales</taxon>
        <taxon>Hymenochaetaceae</taxon>
        <taxon>Pyrrhoderma</taxon>
    </lineage>
</organism>
<gene>
    <name evidence="1" type="ORF">PNOK_0738400</name>
</gene>
<sequence>MNDLQQLLKQQATMIADLQNQQATVAAQNPAPILAPVSASASAPRPPKVYIVKSPDFDGNDYNTFK</sequence>
<protein>
    <submittedName>
        <fullName evidence="1">Uncharacterized protein</fullName>
    </submittedName>
</protein>
<dbReference type="AlphaFoldDB" id="A0A286UCL2"/>
<dbReference type="EMBL" id="NBII01000007">
    <property type="protein sequence ID" value="PAV17320.1"/>
    <property type="molecule type" value="Genomic_DNA"/>
</dbReference>
<dbReference type="InParanoid" id="A0A286UCL2"/>
<evidence type="ECO:0000313" key="1">
    <source>
        <dbReference type="EMBL" id="PAV17320.1"/>
    </source>
</evidence>
<comment type="caution">
    <text evidence="1">The sequence shown here is derived from an EMBL/GenBank/DDBJ whole genome shotgun (WGS) entry which is preliminary data.</text>
</comment>
<accession>A0A286UCL2</accession>
<evidence type="ECO:0000313" key="2">
    <source>
        <dbReference type="Proteomes" id="UP000217199"/>
    </source>
</evidence>
<name>A0A286UCL2_9AGAM</name>
<dbReference type="Proteomes" id="UP000217199">
    <property type="component" value="Unassembled WGS sequence"/>
</dbReference>
<keyword evidence="2" id="KW-1185">Reference proteome</keyword>
<reference evidence="1 2" key="1">
    <citation type="journal article" date="2017" name="Mol. Ecol.">
        <title>Comparative and population genomic landscape of Phellinus noxius: A hypervariable fungus causing root rot in trees.</title>
        <authorList>
            <person name="Chung C.L."/>
            <person name="Lee T.J."/>
            <person name="Akiba M."/>
            <person name="Lee H.H."/>
            <person name="Kuo T.H."/>
            <person name="Liu D."/>
            <person name="Ke H.M."/>
            <person name="Yokoi T."/>
            <person name="Roa M.B."/>
            <person name="Lu M.J."/>
            <person name="Chang Y.Y."/>
            <person name="Ann P.J."/>
            <person name="Tsai J.N."/>
            <person name="Chen C.Y."/>
            <person name="Tzean S.S."/>
            <person name="Ota Y."/>
            <person name="Hattori T."/>
            <person name="Sahashi N."/>
            <person name="Liou R.F."/>
            <person name="Kikuchi T."/>
            <person name="Tsai I.J."/>
        </authorList>
    </citation>
    <scope>NUCLEOTIDE SEQUENCE [LARGE SCALE GENOMIC DNA]</scope>
    <source>
        <strain evidence="1 2">FFPRI411160</strain>
    </source>
</reference>
<proteinExistence type="predicted"/>